<accession>A0A069PKP2</accession>
<dbReference type="AlphaFoldDB" id="A0A069PKP2"/>
<gene>
    <name evidence="3" type="ORF">BG61_18255</name>
</gene>
<dbReference type="STRING" id="60547.GCA_000751215_05366"/>
<feature type="domain" description="ChsH2 rubredoxin-like zinc ribbon" evidence="2">
    <location>
        <begin position="25"/>
        <end position="54"/>
    </location>
</feature>
<protein>
    <recommendedName>
        <fullName evidence="5">DNA-binding protein</fullName>
    </recommendedName>
</protein>
<dbReference type="InterPro" id="IPR002878">
    <property type="entry name" value="ChsH2_C"/>
</dbReference>
<name>A0A069PKP2_9BURK</name>
<dbReference type="Pfam" id="PF01796">
    <property type="entry name" value="OB_ChsH2_C"/>
    <property type="match status" value="1"/>
</dbReference>
<dbReference type="Proteomes" id="UP000027466">
    <property type="component" value="Unassembled WGS sequence"/>
</dbReference>
<evidence type="ECO:0008006" key="5">
    <source>
        <dbReference type="Google" id="ProtNLM"/>
    </source>
</evidence>
<evidence type="ECO:0000259" key="2">
    <source>
        <dbReference type="Pfam" id="PF12172"/>
    </source>
</evidence>
<evidence type="ECO:0000313" key="3">
    <source>
        <dbReference type="EMBL" id="KDR41273.1"/>
    </source>
</evidence>
<dbReference type="PANTHER" id="PTHR34075:SF5">
    <property type="entry name" value="BLR3430 PROTEIN"/>
    <property type="match status" value="1"/>
</dbReference>
<dbReference type="RefSeq" id="WP_035937620.1">
    <property type="nucleotide sequence ID" value="NZ_CADFFX010000012.1"/>
</dbReference>
<proteinExistence type="predicted"/>
<dbReference type="Pfam" id="PF12172">
    <property type="entry name" value="zf-ChsH2"/>
    <property type="match status" value="1"/>
</dbReference>
<sequence length="135" mass="15178">MPDYLKPLPDIDPYSKGYWMHAHAHRLSVQVCAECGYRMFPPQPACPACLSDVLDWRPVSGRGRLVSWATFHRAYWDAFRGDLPYHVCLVELEEGPLVAGNFVAGIPEDVRMGMPMQAVFEDVTPAISLVRFTPA</sequence>
<evidence type="ECO:0000313" key="4">
    <source>
        <dbReference type="Proteomes" id="UP000027466"/>
    </source>
</evidence>
<keyword evidence="4" id="KW-1185">Reference proteome</keyword>
<evidence type="ECO:0000259" key="1">
    <source>
        <dbReference type="Pfam" id="PF01796"/>
    </source>
</evidence>
<dbReference type="PANTHER" id="PTHR34075">
    <property type="entry name" value="BLR3430 PROTEIN"/>
    <property type="match status" value="1"/>
</dbReference>
<dbReference type="SUPFAM" id="SSF50249">
    <property type="entry name" value="Nucleic acid-binding proteins"/>
    <property type="match status" value="1"/>
</dbReference>
<comment type="caution">
    <text evidence="3">The sequence shown here is derived from an EMBL/GenBank/DDBJ whole genome shotgun (WGS) entry which is preliminary data.</text>
</comment>
<reference evidence="3 4" key="1">
    <citation type="submission" date="2014-03" db="EMBL/GenBank/DDBJ databases">
        <title>Draft Genome Sequences of Four Burkholderia Strains.</title>
        <authorList>
            <person name="Liu X.Y."/>
            <person name="Li C.X."/>
            <person name="Xu J.H."/>
        </authorList>
    </citation>
    <scope>NUCLEOTIDE SEQUENCE [LARGE SCALE GENOMIC DNA]</scope>
    <source>
        <strain evidence="3 4">DSM 50014</strain>
    </source>
</reference>
<dbReference type="EMBL" id="JFHC01000029">
    <property type="protein sequence ID" value="KDR41273.1"/>
    <property type="molecule type" value="Genomic_DNA"/>
</dbReference>
<dbReference type="InterPro" id="IPR012340">
    <property type="entry name" value="NA-bd_OB-fold"/>
</dbReference>
<dbReference type="InterPro" id="IPR022002">
    <property type="entry name" value="ChsH2_Znr"/>
</dbReference>
<feature type="domain" description="ChsH2 C-terminal OB-fold" evidence="1">
    <location>
        <begin position="56"/>
        <end position="121"/>
    </location>
</feature>
<dbReference type="Gene3D" id="6.10.30.10">
    <property type="match status" value="1"/>
</dbReference>
<organism evidence="3 4">
    <name type="scientific">Caballeronia glathei</name>
    <dbReference type="NCBI Taxonomy" id="60547"/>
    <lineage>
        <taxon>Bacteria</taxon>
        <taxon>Pseudomonadati</taxon>
        <taxon>Pseudomonadota</taxon>
        <taxon>Betaproteobacteria</taxon>
        <taxon>Burkholderiales</taxon>
        <taxon>Burkholderiaceae</taxon>
        <taxon>Caballeronia</taxon>
    </lineage>
</organism>
<dbReference type="InterPro" id="IPR052513">
    <property type="entry name" value="Thioester_dehydratase-like"/>
</dbReference>